<dbReference type="AlphaFoldDB" id="A0A6M5Y7P0"/>
<evidence type="ECO:0000256" key="1">
    <source>
        <dbReference type="SAM" id="Phobius"/>
    </source>
</evidence>
<name>A0A6M5Y7P0_9BACT</name>
<protein>
    <submittedName>
        <fullName evidence="2">Uncharacterized protein</fullName>
    </submittedName>
</protein>
<feature type="transmembrane region" description="Helical" evidence="1">
    <location>
        <begin position="9"/>
        <end position="27"/>
    </location>
</feature>
<dbReference type="EMBL" id="CP053435">
    <property type="protein sequence ID" value="QJW88742.1"/>
    <property type="molecule type" value="Genomic_DNA"/>
</dbReference>
<keyword evidence="1" id="KW-1133">Transmembrane helix</keyword>
<keyword evidence="1" id="KW-0472">Membrane</keyword>
<keyword evidence="3" id="KW-1185">Reference proteome</keyword>
<feature type="transmembrane region" description="Helical" evidence="1">
    <location>
        <begin position="39"/>
        <end position="59"/>
    </location>
</feature>
<organism evidence="2 3">
    <name type="scientific">Spirosoma taeanense</name>
    <dbReference type="NCBI Taxonomy" id="2735870"/>
    <lineage>
        <taxon>Bacteria</taxon>
        <taxon>Pseudomonadati</taxon>
        <taxon>Bacteroidota</taxon>
        <taxon>Cytophagia</taxon>
        <taxon>Cytophagales</taxon>
        <taxon>Cytophagaceae</taxon>
        <taxon>Spirosoma</taxon>
    </lineage>
</organism>
<accession>A0A6M5Y7P0</accession>
<dbReference type="Proteomes" id="UP000502756">
    <property type="component" value="Chromosome"/>
</dbReference>
<proteinExistence type="predicted"/>
<dbReference type="KEGG" id="stae:HNV11_04780"/>
<sequence length="222" mass="26356">MTRIILNRTICAVVLFYILCLILAAYLKLGTATQDYYTLFKDLLPIIFAIPAAYLVFCFQRRNEYLKALRSVYSLLVQVNTEFTEYSYCTQKSDDKYYKLKSCISKVIEEIRSVYENIDEVFGAKEGLYPFEPLKEMYHEDLEELHNGDFTEMTNLLIRQKHYKKWKLIRINFIVELERAQAAFPITKYERDKIALTKRVKLKLYKYRYAFTGRVHDAATYG</sequence>
<evidence type="ECO:0000313" key="3">
    <source>
        <dbReference type="Proteomes" id="UP000502756"/>
    </source>
</evidence>
<keyword evidence="1" id="KW-0812">Transmembrane</keyword>
<gene>
    <name evidence="2" type="ORF">HNV11_04780</name>
</gene>
<dbReference type="RefSeq" id="WP_171738580.1">
    <property type="nucleotide sequence ID" value="NZ_CP053435.1"/>
</dbReference>
<reference evidence="2 3" key="1">
    <citation type="submission" date="2020-05" db="EMBL/GenBank/DDBJ databases">
        <title>Genome sequencing of Spirosoma sp. TS118.</title>
        <authorList>
            <person name="Lee J.-H."/>
            <person name="Jeong S."/>
            <person name="Zhao L."/>
            <person name="Jung J.-H."/>
            <person name="Kim M.-K."/>
            <person name="Lim S."/>
        </authorList>
    </citation>
    <scope>NUCLEOTIDE SEQUENCE [LARGE SCALE GENOMIC DNA]</scope>
    <source>
        <strain evidence="2 3">TS118</strain>
    </source>
</reference>
<evidence type="ECO:0000313" key="2">
    <source>
        <dbReference type="EMBL" id="QJW88742.1"/>
    </source>
</evidence>